<dbReference type="GO" id="GO:0016020">
    <property type="term" value="C:membrane"/>
    <property type="evidence" value="ECO:0007669"/>
    <property type="project" value="UniProtKB-SubCell"/>
</dbReference>
<name>A0A3B0SW88_9ZZZZ</name>
<proteinExistence type="predicted"/>
<evidence type="ECO:0000256" key="5">
    <source>
        <dbReference type="SAM" id="Phobius"/>
    </source>
</evidence>
<comment type="subcellular location">
    <subcellularLocation>
        <location evidence="1">Membrane</location>
        <topology evidence="1">Multi-pass membrane protein</topology>
    </subcellularLocation>
</comment>
<dbReference type="Gene3D" id="1.20.1740.10">
    <property type="entry name" value="Amino acid/polyamine transporter I"/>
    <property type="match status" value="1"/>
</dbReference>
<feature type="transmembrane region" description="Helical" evidence="5">
    <location>
        <begin position="192"/>
        <end position="217"/>
    </location>
</feature>
<feature type="transmembrane region" description="Helical" evidence="5">
    <location>
        <begin position="229"/>
        <end position="249"/>
    </location>
</feature>
<gene>
    <name evidence="6" type="ORF">MNBD_ALPHA06-2201</name>
</gene>
<evidence type="ECO:0000313" key="6">
    <source>
        <dbReference type="EMBL" id="VAV99045.1"/>
    </source>
</evidence>
<evidence type="ECO:0000256" key="1">
    <source>
        <dbReference type="ARBA" id="ARBA00004141"/>
    </source>
</evidence>
<evidence type="ECO:0000256" key="4">
    <source>
        <dbReference type="ARBA" id="ARBA00023136"/>
    </source>
</evidence>
<feature type="transmembrane region" description="Helical" evidence="5">
    <location>
        <begin position="348"/>
        <end position="370"/>
    </location>
</feature>
<dbReference type="GO" id="GO:0015179">
    <property type="term" value="F:L-amino acid transmembrane transporter activity"/>
    <property type="evidence" value="ECO:0007669"/>
    <property type="project" value="TreeGrafter"/>
</dbReference>
<dbReference type="EMBL" id="UOEE01000270">
    <property type="protein sequence ID" value="VAV99045.1"/>
    <property type="molecule type" value="Genomic_DNA"/>
</dbReference>
<feature type="transmembrane region" description="Helical" evidence="5">
    <location>
        <begin position="7"/>
        <end position="28"/>
    </location>
</feature>
<sequence length="433" mass="46963">MKKYRFRAAMAVVIANMIGTGVFTSLGYQLEVIRSPFALLMLWVFGGIAALCGAMSYAELGAAMPRSGGEYNFLSRIYHPAVGFISGWTSALIGFAAPIALAAILFGTYFVSIFPDVGKDSWVVKILAVALLLIMTLIHSSNHKNSGATQSIFTALKIIFIIGFCGAALWLVPEPQMIHILPNMDDAKLMTSGAFAVSLIYVSYAYTGWNAATYLSGEVENPQQNLPKILFLGTLVVMLAYVALNYMFLKVAPIEAMTGKLEIGFIAAEYAFGPVGAKFIGFALAFLLISTVSAMVIAGPRVMQVLGEDFSLFHIFSKTNADGIPVNAIWLQTALAAGFILTSSFERILVIAGSLLALSSFATVLGLFVLRWKQPELARPYRVWAFPIPPLLYLVLTGFTLVFVAKTRPMDAGIALVVILSGLLFYLLVNRRK</sequence>
<dbReference type="InterPro" id="IPR050598">
    <property type="entry name" value="AminoAcid_Transporter"/>
</dbReference>
<keyword evidence="2 5" id="KW-0812">Transmembrane</keyword>
<feature type="transmembrane region" description="Helical" evidence="5">
    <location>
        <begin position="382"/>
        <end position="404"/>
    </location>
</feature>
<feature type="transmembrane region" description="Helical" evidence="5">
    <location>
        <begin position="81"/>
        <end position="110"/>
    </location>
</feature>
<feature type="transmembrane region" description="Helical" evidence="5">
    <location>
        <begin position="410"/>
        <end position="429"/>
    </location>
</feature>
<feature type="transmembrane region" description="Helical" evidence="5">
    <location>
        <begin position="40"/>
        <end position="60"/>
    </location>
</feature>
<dbReference type="Pfam" id="PF13520">
    <property type="entry name" value="AA_permease_2"/>
    <property type="match status" value="1"/>
</dbReference>
<dbReference type="PIRSF" id="PIRSF006060">
    <property type="entry name" value="AA_transporter"/>
    <property type="match status" value="1"/>
</dbReference>
<dbReference type="InterPro" id="IPR002293">
    <property type="entry name" value="AA/rel_permease1"/>
</dbReference>
<feature type="transmembrane region" description="Helical" evidence="5">
    <location>
        <begin position="152"/>
        <end position="172"/>
    </location>
</feature>
<feature type="transmembrane region" description="Helical" evidence="5">
    <location>
        <begin position="122"/>
        <end position="140"/>
    </location>
</feature>
<keyword evidence="3 5" id="KW-1133">Transmembrane helix</keyword>
<evidence type="ECO:0000256" key="3">
    <source>
        <dbReference type="ARBA" id="ARBA00022989"/>
    </source>
</evidence>
<dbReference type="PANTHER" id="PTHR11785">
    <property type="entry name" value="AMINO ACID TRANSPORTER"/>
    <property type="match status" value="1"/>
</dbReference>
<dbReference type="PANTHER" id="PTHR11785:SF512">
    <property type="entry name" value="SOBREMESA, ISOFORM B"/>
    <property type="match status" value="1"/>
</dbReference>
<organism evidence="6">
    <name type="scientific">hydrothermal vent metagenome</name>
    <dbReference type="NCBI Taxonomy" id="652676"/>
    <lineage>
        <taxon>unclassified sequences</taxon>
        <taxon>metagenomes</taxon>
        <taxon>ecological metagenomes</taxon>
    </lineage>
</organism>
<protein>
    <submittedName>
        <fullName evidence="6">Uncharacterized amino acid permease, GabP family</fullName>
    </submittedName>
</protein>
<evidence type="ECO:0000256" key="2">
    <source>
        <dbReference type="ARBA" id="ARBA00022692"/>
    </source>
</evidence>
<feature type="transmembrane region" description="Helical" evidence="5">
    <location>
        <begin position="279"/>
        <end position="303"/>
    </location>
</feature>
<dbReference type="AlphaFoldDB" id="A0A3B0SW88"/>
<keyword evidence="4 5" id="KW-0472">Membrane</keyword>
<accession>A0A3B0SW88</accession>
<reference evidence="6" key="1">
    <citation type="submission" date="2018-06" db="EMBL/GenBank/DDBJ databases">
        <authorList>
            <person name="Zhirakovskaya E."/>
        </authorList>
    </citation>
    <scope>NUCLEOTIDE SEQUENCE</scope>
</reference>